<protein>
    <submittedName>
        <fullName evidence="1">PadR family transcriptional regulator</fullName>
    </submittedName>
</protein>
<proteinExistence type="predicted"/>
<dbReference type="Gene3D" id="1.10.10.10">
    <property type="entry name" value="Winged helix-like DNA-binding domain superfamily/Winged helix DNA-binding domain"/>
    <property type="match status" value="1"/>
</dbReference>
<dbReference type="InterPro" id="IPR036388">
    <property type="entry name" value="WH-like_DNA-bd_sf"/>
</dbReference>
<dbReference type="AlphaFoldDB" id="A0A857KG33"/>
<dbReference type="Pfam" id="PF03551">
    <property type="entry name" value="PadR"/>
    <property type="match status" value="1"/>
</dbReference>
<name>A0A857KG33_9ACTN</name>
<accession>A0A857KG33</accession>
<organism evidence="1">
    <name type="scientific">Gordonia amarae</name>
    <dbReference type="NCBI Taxonomy" id="36821"/>
    <lineage>
        <taxon>Bacteria</taxon>
        <taxon>Bacillati</taxon>
        <taxon>Actinomycetota</taxon>
        <taxon>Actinomycetes</taxon>
        <taxon>Mycobacteriales</taxon>
        <taxon>Gordoniaceae</taxon>
        <taxon>Gordonia</taxon>
    </lineage>
</organism>
<dbReference type="EMBL" id="CP045810">
    <property type="protein sequence ID" value="QHN38279.1"/>
    <property type="molecule type" value="Genomic_DNA"/>
</dbReference>
<dbReference type="PANTHER" id="PTHR43252:SF2">
    <property type="entry name" value="TRANSCRIPTION REGULATOR, PADR-LIKE FAMILY"/>
    <property type="match status" value="1"/>
</dbReference>
<dbReference type="PANTHER" id="PTHR43252">
    <property type="entry name" value="TRANSCRIPTIONAL REGULATOR YQJI"/>
    <property type="match status" value="1"/>
</dbReference>
<evidence type="ECO:0000313" key="1">
    <source>
        <dbReference type="EMBL" id="QHN38279.1"/>
    </source>
</evidence>
<gene>
    <name evidence="1" type="ORF">GII30_02990</name>
</gene>
<dbReference type="InterPro" id="IPR005149">
    <property type="entry name" value="Tscrpt_reg_PadR_N"/>
</dbReference>
<dbReference type="SUPFAM" id="SSF46785">
    <property type="entry name" value="Winged helix' DNA-binding domain"/>
    <property type="match status" value="1"/>
</dbReference>
<reference evidence="1" key="1">
    <citation type="journal article" date="2021" name="Nat. Microbiol.">
        <title>Cocultivation of an ultrasmall environmental parasitic bacterium with lytic ability against bacteria associated with wastewater foams.</title>
        <authorList>
            <person name="Batinovic S."/>
            <person name="Rose J.J.A."/>
            <person name="Ratcliffe J."/>
            <person name="Seviour R.J."/>
            <person name="Petrovski S."/>
        </authorList>
    </citation>
    <scope>NUCLEOTIDE SEQUENCE</scope>
    <source>
        <strain evidence="1">CON44</strain>
    </source>
</reference>
<sequence>MLAPLCISATCTNQTIVQVALIGKGFRRLSAVTDGRALTRDERDLAALTVLALLTIGPRHPYDIHRLCVQTRKDFVTGTPRSIYHAVTKLHKAYLIEPVGSEQDGGRPERTVFALTDAGRAEGRRRVAKLLATPQDDRTLTTAALSFLGILSQGDAIAAMRARVAALASALSIKDSDLAEAGHLPPILLVETEYERDQLRAEHDWFDTLAGRLESGEIPWGLPPATAEL</sequence>
<dbReference type="InterPro" id="IPR036390">
    <property type="entry name" value="WH_DNA-bd_sf"/>
</dbReference>